<dbReference type="OrthoDB" id="9790659at2"/>
<sequence length="480" mass="53323">MSAMEDKDPKTKSGETTPGRGGVREWFSEFMNLREGTDREGAVKSITNGRIMRGSNAWMLVCSIMIASLGLNLNSGAVIIGAMLISPLMNPILGIGLGVGTNDRVMLLIALRNFGIAIAIALITSSVYFLFTPLDIFTSEMRSRTEPTVLDGLIAVFGGLAGIISVTRADKTNAIPGVAIATALMPPLCVAGYGITVGLKTGGDFTIFWRSFYLFFLNSFFIAATAYVIIRLLRFPFRKYMNKQESKRSQMMIGVISVLMILPGYFILRDLMNRQRETRAVELFTERYFPSSASSSIYDRRNPRRPRLIFPVTNRQIPPDSLTIYSEMLQRPPYNVAGARVVIDTSFSPSEIASIKGELATLDDINNRLHSLEQAGVRTERAQSQMAEALRGYRMDSLDFVNFSQQLMLAFPAVTGVRLGQAQSMQRSGPDDKMPYTERLPLVSIREGGSRLDEAEAERLHQFIQGQLKLDTLVLVREHN</sequence>
<evidence type="ECO:0000256" key="2">
    <source>
        <dbReference type="SAM" id="Phobius"/>
    </source>
</evidence>
<feature type="transmembrane region" description="Helical" evidence="2">
    <location>
        <begin position="251"/>
        <end position="268"/>
    </location>
</feature>
<feature type="transmembrane region" description="Helical" evidence="2">
    <location>
        <begin position="106"/>
        <end position="129"/>
    </location>
</feature>
<protein>
    <submittedName>
        <fullName evidence="3">DUF389 domain-containing protein</fullName>
    </submittedName>
</protein>
<proteinExistence type="predicted"/>
<feature type="transmembrane region" description="Helical" evidence="2">
    <location>
        <begin position="54"/>
        <end position="71"/>
    </location>
</feature>
<keyword evidence="4" id="KW-1185">Reference proteome</keyword>
<keyword evidence="2" id="KW-1133">Transmembrane helix</keyword>
<feature type="transmembrane region" description="Helical" evidence="2">
    <location>
        <begin position="174"/>
        <end position="195"/>
    </location>
</feature>
<dbReference type="PANTHER" id="PTHR20992:SF9">
    <property type="entry name" value="AT15442P-RELATED"/>
    <property type="match status" value="1"/>
</dbReference>
<keyword evidence="2" id="KW-0472">Membrane</keyword>
<comment type="caution">
    <text evidence="3">The sequence shown here is derived from an EMBL/GenBank/DDBJ whole genome shotgun (WGS) entry which is preliminary data.</text>
</comment>
<evidence type="ECO:0000256" key="1">
    <source>
        <dbReference type="SAM" id="MobiDB-lite"/>
    </source>
</evidence>
<feature type="region of interest" description="Disordered" evidence="1">
    <location>
        <begin position="1"/>
        <end position="22"/>
    </location>
</feature>
<feature type="transmembrane region" description="Helical" evidence="2">
    <location>
        <begin position="149"/>
        <end position="167"/>
    </location>
</feature>
<dbReference type="PANTHER" id="PTHR20992">
    <property type="entry name" value="AT15442P-RELATED"/>
    <property type="match status" value="1"/>
</dbReference>
<name>A0A4S4NQ20_9BACT</name>
<dbReference type="RefSeq" id="WP_136457118.1">
    <property type="nucleotide sequence ID" value="NZ_SRSF01000001.1"/>
</dbReference>
<dbReference type="AlphaFoldDB" id="A0A4S4NQ20"/>
<organism evidence="3 4">
    <name type="scientific">Neolewinella litorea</name>
    <dbReference type="NCBI Taxonomy" id="2562452"/>
    <lineage>
        <taxon>Bacteria</taxon>
        <taxon>Pseudomonadati</taxon>
        <taxon>Bacteroidota</taxon>
        <taxon>Saprospiria</taxon>
        <taxon>Saprospirales</taxon>
        <taxon>Lewinellaceae</taxon>
        <taxon>Neolewinella</taxon>
    </lineage>
</organism>
<feature type="compositionally biased region" description="Basic and acidic residues" evidence="1">
    <location>
        <begin position="1"/>
        <end position="13"/>
    </location>
</feature>
<keyword evidence="2" id="KW-0812">Transmembrane</keyword>
<dbReference type="EMBL" id="SRSF01000001">
    <property type="protein sequence ID" value="THH42042.1"/>
    <property type="molecule type" value="Genomic_DNA"/>
</dbReference>
<evidence type="ECO:0000313" key="3">
    <source>
        <dbReference type="EMBL" id="THH42042.1"/>
    </source>
</evidence>
<dbReference type="Proteomes" id="UP000308528">
    <property type="component" value="Unassembled WGS sequence"/>
</dbReference>
<dbReference type="Pfam" id="PF04087">
    <property type="entry name" value="DUF389"/>
    <property type="match status" value="1"/>
</dbReference>
<reference evidence="3 4" key="1">
    <citation type="submission" date="2019-04" db="EMBL/GenBank/DDBJ databases">
        <title>Lewinella litorea sp. nov., isolated from a marine sand.</title>
        <authorList>
            <person name="Yoon J.-H."/>
        </authorList>
    </citation>
    <scope>NUCLEOTIDE SEQUENCE [LARGE SCALE GENOMIC DNA]</scope>
    <source>
        <strain evidence="3 4">HSMS-39</strain>
    </source>
</reference>
<feature type="transmembrane region" description="Helical" evidence="2">
    <location>
        <begin position="207"/>
        <end position="230"/>
    </location>
</feature>
<feature type="transmembrane region" description="Helical" evidence="2">
    <location>
        <begin position="77"/>
        <end position="99"/>
    </location>
</feature>
<gene>
    <name evidence="3" type="ORF">E4021_05530</name>
</gene>
<dbReference type="InterPro" id="IPR005240">
    <property type="entry name" value="DUF389"/>
</dbReference>
<evidence type="ECO:0000313" key="4">
    <source>
        <dbReference type="Proteomes" id="UP000308528"/>
    </source>
</evidence>
<accession>A0A4S4NQ20</accession>